<sequence>MHFRRKRQPKHMEEPITSISEADILNALPKDEDFRQSLILPSLAKQFPFLLNPDEPIVSDTREFNVNLSPQKLHLFSYRVPIPEMQAMPSKPSSVLTGANASQIWSKPQQTYYARPLGGSAQNTSYTDNKEEPTRVDQLKTSPRQSIHTSSSKVPTRQSISSNSAELVIASVVDANMPDNLSIDVEMSPSAMTMQSLEVDSCPDVIATTNVNVAENDDPNWTPSLATLVKRHLRNLSQSTTISENRGHSAGVANDVEQLRSLESQLGSGVVVEEYCRRSQSCYTGTIADTSSSGSKFGYVPEIVCDGSTSRLWKSHRRHIESCTAEKEAIIDFAKDSFIGGKIASSPVRNEVGVPQIPPRNPLRTNSYSNWPKTPWPLIERGTVTLVNLPVDGVVVDVSSVSPTSTLVPSPVTPTSALISSIDTSPESTTSTLNSFGSRRGSDTLRSKKGPKQNIRSQDISSPVFISSTNLDPSIPICEIDYHKMKYRYTLTVA</sequence>
<dbReference type="AlphaFoldDB" id="A0A1E3PZW0"/>
<protein>
    <submittedName>
        <fullName evidence="2">Uncharacterized protein</fullName>
    </submittedName>
</protein>
<feature type="region of interest" description="Disordered" evidence="1">
    <location>
        <begin position="419"/>
        <end position="459"/>
    </location>
</feature>
<organism evidence="2 3">
    <name type="scientific">Lipomyces starkeyi NRRL Y-11557</name>
    <dbReference type="NCBI Taxonomy" id="675824"/>
    <lineage>
        <taxon>Eukaryota</taxon>
        <taxon>Fungi</taxon>
        <taxon>Dikarya</taxon>
        <taxon>Ascomycota</taxon>
        <taxon>Saccharomycotina</taxon>
        <taxon>Lipomycetes</taxon>
        <taxon>Lipomycetales</taxon>
        <taxon>Lipomycetaceae</taxon>
        <taxon>Lipomyces</taxon>
    </lineage>
</organism>
<feature type="region of interest" description="Disordered" evidence="1">
    <location>
        <begin position="116"/>
        <end position="160"/>
    </location>
</feature>
<reference evidence="2 3" key="1">
    <citation type="journal article" date="2016" name="Proc. Natl. Acad. Sci. U.S.A.">
        <title>Comparative genomics of biotechnologically important yeasts.</title>
        <authorList>
            <person name="Riley R."/>
            <person name="Haridas S."/>
            <person name="Wolfe K.H."/>
            <person name="Lopes M.R."/>
            <person name="Hittinger C.T."/>
            <person name="Goeker M."/>
            <person name="Salamov A.A."/>
            <person name="Wisecaver J.H."/>
            <person name="Long T.M."/>
            <person name="Calvey C.H."/>
            <person name="Aerts A.L."/>
            <person name="Barry K.W."/>
            <person name="Choi C."/>
            <person name="Clum A."/>
            <person name="Coughlan A.Y."/>
            <person name="Deshpande S."/>
            <person name="Douglass A.P."/>
            <person name="Hanson S.J."/>
            <person name="Klenk H.-P."/>
            <person name="LaButti K.M."/>
            <person name="Lapidus A."/>
            <person name="Lindquist E.A."/>
            <person name="Lipzen A.M."/>
            <person name="Meier-Kolthoff J.P."/>
            <person name="Ohm R.A."/>
            <person name="Otillar R.P."/>
            <person name="Pangilinan J.L."/>
            <person name="Peng Y."/>
            <person name="Rokas A."/>
            <person name="Rosa C.A."/>
            <person name="Scheuner C."/>
            <person name="Sibirny A.A."/>
            <person name="Slot J.C."/>
            <person name="Stielow J.B."/>
            <person name="Sun H."/>
            <person name="Kurtzman C.P."/>
            <person name="Blackwell M."/>
            <person name="Grigoriev I.V."/>
            <person name="Jeffries T.W."/>
        </authorList>
    </citation>
    <scope>NUCLEOTIDE SEQUENCE [LARGE SCALE GENOMIC DNA]</scope>
    <source>
        <strain evidence="2 3">NRRL Y-11557</strain>
    </source>
</reference>
<evidence type="ECO:0000313" key="3">
    <source>
        <dbReference type="Proteomes" id="UP000094385"/>
    </source>
</evidence>
<proteinExistence type="predicted"/>
<dbReference type="Proteomes" id="UP000094385">
    <property type="component" value="Unassembled WGS sequence"/>
</dbReference>
<feature type="compositionally biased region" description="Polar residues" evidence="1">
    <location>
        <begin position="419"/>
        <end position="437"/>
    </location>
</feature>
<name>A0A1E3PZW0_LIPST</name>
<evidence type="ECO:0000313" key="2">
    <source>
        <dbReference type="EMBL" id="ODQ70452.1"/>
    </source>
</evidence>
<evidence type="ECO:0000256" key="1">
    <source>
        <dbReference type="SAM" id="MobiDB-lite"/>
    </source>
</evidence>
<feature type="compositionally biased region" description="Basic and acidic residues" evidence="1">
    <location>
        <begin position="128"/>
        <end position="138"/>
    </location>
</feature>
<keyword evidence="3" id="KW-1185">Reference proteome</keyword>
<dbReference type="EMBL" id="KV454300">
    <property type="protein sequence ID" value="ODQ70452.1"/>
    <property type="molecule type" value="Genomic_DNA"/>
</dbReference>
<accession>A0A1E3PZW0</accession>
<feature type="compositionally biased region" description="Polar residues" evidence="1">
    <location>
        <begin position="139"/>
        <end position="160"/>
    </location>
</feature>
<dbReference type="OrthoDB" id="5335210at2759"/>
<gene>
    <name evidence="2" type="ORF">LIPSTDRAFT_107005</name>
</gene>